<feature type="transmembrane region" description="Helical" evidence="2">
    <location>
        <begin position="24"/>
        <end position="45"/>
    </location>
</feature>
<keyword evidence="2" id="KW-0472">Membrane</keyword>
<keyword evidence="2" id="KW-1133">Transmembrane helix</keyword>
<name>A0A6N7LLP6_SINTE</name>
<keyword evidence="2" id="KW-0812">Transmembrane</keyword>
<evidence type="ECO:0000313" key="4">
    <source>
        <dbReference type="Proteomes" id="UP000439983"/>
    </source>
</evidence>
<sequence>MANVEIEPGKARGVRTAKARTSKAPFIAVALVFLPLNAGTLLYTAKNAADVRESREALAAVKRSIDGLKLQIDKRDRNMGRADDAAIIRQQVEKLGKDLSLISERMRPGSLASGGSVILSAPGKEVMQRLESSPNASSGAMFSAPDEGRSAIDAASPSVADPPRYERSISPEGKLILRKVQ</sequence>
<evidence type="ECO:0000256" key="2">
    <source>
        <dbReference type="SAM" id="Phobius"/>
    </source>
</evidence>
<dbReference type="Proteomes" id="UP000439983">
    <property type="component" value="Unassembled WGS sequence"/>
</dbReference>
<feature type="compositionally biased region" description="Polar residues" evidence="1">
    <location>
        <begin position="130"/>
        <end position="140"/>
    </location>
</feature>
<organism evidence="3 4">
    <name type="scientific">Sinorhizobium terangae</name>
    <dbReference type="NCBI Taxonomy" id="110322"/>
    <lineage>
        <taxon>Bacteria</taxon>
        <taxon>Pseudomonadati</taxon>
        <taxon>Pseudomonadota</taxon>
        <taxon>Alphaproteobacteria</taxon>
        <taxon>Hyphomicrobiales</taxon>
        <taxon>Rhizobiaceae</taxon>
        <taxon>Sinorhizobium/Ensifer group</taxon>
        <taxon>Sinorhizobium</taxon>
    </lineage>
</organism>
<comment type="caution">
    <text evidence="3">The sequence shown here is derived from an EMBL/GenBank/DDBJ whole genome shotgun (WGS) entry which is preliminary data.</text>
</comment>
<protein>
    <submittedName>
        <fullName evidence="3">Uncharacterized protein</fullName>
    </submittedName>
</protein>
<keyword evidence="4" id="KW-1185">Reference proteome</keyword>
<evidence type="ECO:0000256" key="1">
    <source>
        <dbReference type="SAM" id="MobiDB-lite"/>
    </source>
</evidence>
<dbReference type="AlphaFoldDB" id="A0A6N7LLP6"/>
<dbReference type="OrthoDB" id="8277703at2"/>
<accession>A0A6N7LLP6</accession>
<feature type="region of interest" description="Disordered" evidence="1">
    <location>
        <begin position="128"/>
        <end position="181"/>
    </location>
</feature>
<proteinExistence type="predicted"/>
<reference evidence="3 4" key="1">
    <citation type="journal article" date="2013" name="Genome Biol.">
        <title>Comparative genomics of the core and accessory genomes of 48 Sinorhizobium strains comprising five genospecies.</title>
        <authorList>
            <person name="Sugawara M."/>
            <person name="Epstein B."/>
            <person name="Badgley B.D."/>
            <person name="Unno T."/>
            <person name="Xu L."/>
            <person name="Reese J."/>
            <person name="Gyaneshwar P."/>
            <person name="Denny R."/>
            <person name="Mudge J."/>
            <person name="Bharti A.K."/>
            <person name="Farmer A.D."/>
            <person name="May G.D."/>
            <person name="Woodward J.E."/>
            <person name="Medigue C."/>
            <person name="Vallenet D."/>
            <person name="Lajus A."/>
            <person name="Rouy Z."/>
            <person name="Martinez-Vaz B."/>
            <person name="Tiffin P."/>
            <person name="Young N.D."/>
            <person name="Sadowsky M.J."/>
        </authorList>
    </citation>
    <scope>NUCLEOTIDE SEQUENCE [LARGE SCALE GENOMIC DNA]</scope>
    <source>
        <strain evidence="3 4">USDA4894</strain>
    </source>
</reference>
<dbReference type="EMBL" id="WITC01000116">
    <property type="protein sequence ID" value="MQX18128.1"/>
    <property type="molecule type" value="Genomic_DNA"/>
</dbReference>
<evidence type="ECO:0000313" key="3">
    <source>
        <dbReference type="EMBL" id="MQX18128.1"/>
    </source>
</evidence>
<gene>
    <name evidence="3" type="ORF">GHK62_26325</name>
</gene>